<dbReference type="PANTHER" id="PTHR35564:SF3">
    <property type="entry name" value="TYPE VI SECRETION SYSTEM BASEPLATE SUBUNIT TSSG"/>
    <property type="match status" value="1"/>
</dbReference>
<reference evidence="1" key="1">
    <citation type="submission" date="2023-02" db="EMBL/GenBank/DDBJ databases">
        <title>Description of Herbaspirillum huttiense subsp. nephrolepsisexaltata and Herbaspirillum huttiense subsp. lycopersicon.</title>
        <authorList>
            <person name="Poudel M."/>
            <person name="Sharma A."/>
            <person name="Goss E."/>
            <person name="Tapia J.H."/>
            <person name="Harmon C.M."/>
            <person name="Jones J.B."/>
        </authorList>
    </citation>
    <scope>NUCLEOTIDE SEQUENCE</scope>
    <source>
        <strain evidence="1">NC40101</strain>
    </source>
</reference>
<dbReference type="AlphaFoldDB" id="A0AAE4K4N4"/>
<comment type="caution">
    <text evidence="1">The sequence shown here is derived from an EMBL/GenBank/DDBJ whole genome shotgun (WGS) entry which is preliminary data.</text>
</comment>
<dbReference type="Pfam" id="PF06996">
    <property type="entry name" value="T6SS_TssG"/>
    <property type="match status" value="1"/>
</dbReference>
<dbReference type="PANTHER" id="PTHR35564">
    <property type="match status" value="1"/>
</dbReference>
<accession>A0AAE4K4N4</accession>
<dbReference type="EMBL" id="JAVRAA010000007">
    <property type="protein sequence ID" value="MDT0338347.1"/>
    <property type="molecule type" value="Genomic_DNA"/>
</dbReference>
<dbReference type="NCBIfam" id="TIGR03347">
    <property type="entry name" value="VI_chp_1"/>
    <property type="match status" value="1"/>
</dbReference>
<gene>
    <name evidence="1" type="primary">tssG</name>
    <name evidence="1" type="ORF">RJN63_16005</name>
</gene>
<protein>
    <submittedName>
        <fullName evidence="1">Type VI secretion system baseplate subunit TssG</fullName>
    </submittedName>
</protein>
<dbReference type="InterPro" id="IPR010732">
    <property type="entry name" value="T6SS_TssG-like"/>
</dbReference>
<name>A0AAE4K4N4_9BURK</name>
<dbReference type="RefSeq" id="WP_310837659.1">
    <property type="nucleotide sequence ID" value="NZ_JAVLSM010000008.1"/>
</dbReference>
<sequence>MAGATGTTSPSVKDDLLARGERYSYFQAIRLLRLFEKNTGAARPENLRIRPKLSLNFPDNDVDSIEARPKGGYRITANFFGLYGVASPLPTYYTEDLFDEEREGGHAQREFIDIVHYALYPLLFEAWSKYRLEQRVVEDGDAAALGHMFSFVGLDEEQLRVGLLPGSAGLLRYAGLLNQRPRSALGLRTMLADAFPGASVEIDSCVLRVMAIPPDQQWSLGCQGTSLGEEAYLGSTIDDYGSTLRLRLSELPEALFRQLLPGAAGHQRLRFLTRFYLIDPLEVEVVLDLRSEEAQGMRCNSQQWSRLGQDTWLAPGHGGASTTVKFML</sequence>
<evidence type="ECO:0000313" key="1">
    <source>
        <dbReference type="EMBL" id="MDT0338347.1"/>
    </source>
</evidence>
<organism evidence="1">
    <name type="scientific">Herbaspirillum huttiense subsp. nephrolepidis</name>
    <dbReference type="NCBI Taxonomy" id="3075126"/>
    <lineage>
        <taxon>Bacteria</taxon>
        <taxon>Pseudomonadati</taxon>
        <taxon>Pseudomonadota</taxon>
        <taxon>Betaproteobacteria</taxon>
        <taxon>Burkholderiales</taxon>
        <taxon>Oxalobacteraceae</taxon>
        <taxon>Herbaspirillum</taxon>
    </lineage>
</organism>
<proteinExistence type="predicted"/>